<dbReference type="AlphaFoldDB" id="A0A0L8GJ20"/>
<dbReference type="OrthoDB" id="194358at2759"/>
<feature type="repeat" description="ANK" evidence="3">
    <location>
        <begin position="90"/>
        <end position="122"/>
    </location>
</feature>
<evidence type="ECO:0000256" key="3">
    <source>
        <dbReference type="PROSITE-ProRule" id="PRU00023"/>
    </source>
</evidence>
<dbReference type="PROSITE" id="PS50088">
    <property type="entry name" value="ANK_REPEAT"/>
    <property type="match status" value="3"/>
</dbReference>
<dbReference type="SMART" id="SM00969">
    <property type="entry name" value="SOCS_box"/>
    <property type="match status" value="1"/>
</dbReference>
<sequence>MSTRKWCVIPMAFTVNFDRDGQMSQAISSNDLHTVQQLISSGMSVNSVVHNPDKQENTTILAGACYAGNLDIVDYLLKAGAYINHKDPCYGRTPLHWACIGRQEKVTLYLIKNKADVNCVDRDNVTPIITASMVGCQNIVTSLLKNGANPCAVDRLRASAIHYATFYGHSEVISTLIKSGCNSNNHVIFGQGTPLANLVHIKDQENCKLLLESGYNIDNEEWLSDFQRHQSMANSIASNSTIKTILTWLQTPRSLDSYCRIVIRKCMQGVYLQNRVSNLPVPLTIKNYLLFL</sequence>
<evidence type="ECO:0000259" key="4">
    <source>
        <dbReference type="PROSITE" id="PS50225"/>
    </source>
</evidence>
<keyword evidence="2 3" id="KW-0040">ANK repeat</keyword>
<organism evidence="5">
    <name type="scientific">Octopus bimaculoides</name>
    <name type="common">California two-spotted octopus</name>
    <dbReference type="NCBI Taxonomy" id="37653"/>
    <lineage>
        <taxon>Eukaryota</taxon>
        <taxon>Metazoa</taxon>
        <taxon>Spiralia</taxon>
        <taxon>Lophotrochozoa</taxon>
        <taxon>Mollusca</taxon>
        <taxon>Cephalopoda</taxon>
        <taxon>Coleoidea</taxon>
        <taxon>Octopodiformes</taxon>
        <taxon>Octopoda</taxon>
        <taxon>Incirrata</taxon>
        <taxon>Octopodidae</taxon>
        <taxon>Octopus</taxon>
    </lineage>
</organism>
<dbReference type="PROSITE" id="PS50225">
    <property type="entry name" value="SOCS"/>
    <property type="match status" value="1"/>
</dbReference>
<dbReference type="InterPro" id="IPR002110">
    <property type="entry name" value="Ankyrin_rpt"/>
</dbReference>
<evidence type="ECO:0000256" key="2">
    <source>
        <dbReference type="ARBA" id="ARBA00023043"/>
    </source>
</evidence>
<accession>A0A0L8GJ20</accession>
<dbReference type="SUPFAM" id="SSF158235">
    <property type="entry name" value="SOCS box-like"/>
    <property type="match status" value="1"/>
</dbReference>
<dbReference type="PROSITE" id="PS50297">
    <property type="entry name" value="ANK_REP_REGION"/>
    <property type="match status" value="2"/>
</dbReference>
<dbReference type="EMBL" id="KQ421758">
    <property type="protein sequence ID" value="KOF76527.1"/>
    <property type="molecule type" value="Genomic_DNA"/>
</dbReference>
<dbReference type="PANTHER" id="PTHR24198:SF194">
    <property type="entry name" value="INVERSIN-A"/>
    <property type="match status" value="1"/>
</dbReference>
<dbReference type="Pfam" id="PF07525">
    <property type="entry name" value="SOCS_box"/>
    <property type="match status" value="1"/>
</dbReference>
<name>A0A0L8GJ20_OCTBM</name>
<dbReference type="Gene3D" id="1.10.750.20">
    <property type="entry name" value="SOCS box"/>
    <property type="match status" value="1"/>
</dbReference>
<keyword evidence="1" id="KW-0677">Repeat</keyword>
<evidence type="ECO:0000313" key="5">
    <source>
        <dbReference type="EMBL" id="KOF76525.1"/>
    </source>
</evidence>
<dbReference type="CDD" id="cd03716">
    <property type="entry name" value="SOCS_ASB_like"/>
    <property type="match status" value="1"/>
</dbReference>
<dbReference type="InterPro" id="IPR001496">
    <property type="entry name" value="SOCS_box"/>
</dbReference>
<feature type="domain" description="SOCS box" evidence="4">
    <location>
        <begin position="252"/>
        <end position="292"/>
    </location>
</feature>
<protein>
    <recommendedName>
        <fullName evidence="4">SOCS box domain-containing protein</fullName>
    </recommendedName>
</protein>
<dbReference type="InterPro" id="IPR036036">
    <property type="entry name" value="SOCS_box-like_dom_sf"/>
</dbReference>
<dbReference type="PANTHER" id="PTHR24198">
    <property type="entry name" value="ANKYRIN REPEAT AND PROTEIN KINASE DOMAIN-CONTAINING PROTEIN"/>
    <property type="match status" value="1"/>
</dbReference>
<dbReference type="SMART" id="SM00248">
    <property type="entry name" value="ANK"/>
    <property type="match status" value="6"/>
</dbReference>
<dbReference type="EMBL" id="KQ421758">
    <property type="protein sequence ID" value="KOF76525.1"/>
    <property type="molecule type" value="Genomic_DNA"/>
</dbReference>
<proteinExistence type="predicted"/>
<gene>
    <name evidence="5" type="ORF">OCBIM_22033243mg</name>
</gene>
<evidence type="ECO:0000256" key="1">
    <source>
        <dbReference type="ARBA" id="ARBA00022737"/>
    </source>
</evidence>
<dbReference type="InterPro" id="IPR036770">
    <property type="entry name" value="Ankyrin_rpt-contain_sf"/>
</dbReference>
<feature type="repeat" description="ANK" evidence="3">
    <location>
        <begin position="56"/>
        <end position="88"/>
    </location>
</feature>
<feature type="repeat" description="ANK" evidence="3">
    <location>
        <begin position="123"/>
        <end position="155"/>
    </location>
</feature>
<reference evidence="5" key="1">
    <citation type="submission" date="2015-07" db="EMBL/GenBank/DDBJ databases">
        <title>MeaNS - Measles Nucleotide Surveillance Program.</title>
        <authorList>
            <person name="Tran T."/>
            <person name="Druce J."/>
        </authorList>
    </citation>
    <scope>NUCLEOTIDE SEQUENCE</scope>
    <source>
        <strain evidence="5">UCB-OBI-ISO-001</strain>
        <tissue evidence="5">Gonad</tissue>
    </source>
</reference>
<dbReference type="Gene3D" id="1.25.40.20">
    <property type="entry name" value="Ankyrin repeat-containing domain"/>
    <property type="match status" value="2"/>
</dbReference>
<dbReference type="GO" id="GO:0035556">
    <property type="term" value="P:intracellular signal transduction"/>
    <property type="evidence" value="ECO:0007669"/>
    <property type="project" value="InterPro"/>
</dbReference>
<dbReference type="SUPFAM" id="SSF48403">
    <property type="entry name" value="Ankyrin repeat"/>
    <property type="match status" value="1"/>
</dbReference>
<dbReference type="Pfam" id="PF12796">
    <property type="entry name" value="Ank_2"/>
    <property type="match status" value="2"/>
</dbReference>